<dbReference type="GO" id="GO:0005739">
    <property type="term" value="C:mitochondrion"/>
    <property type="evidence" value="ECO:0007669"/>
    <property type="project" value="TreeGrafter"/>
</dbReference>
<keyword evidence="2 4" id="KW-0863">Zinc-finger</keyword>
<feature type="region of interest" description="Disordered" evidence="5">
    <location>
        <begin position="172"/>
        <end position="204"/>
    </location>
</feature>
<dbReference type="PANTHER" id="PTHR20922">
    <property type="entry name" value="DNL-TYPE ZINC FINGER PROTEIN"/>
    <property type="match status" value="1"/>
</dbReference>
<reference evidence="7 8" key="1">
    <citation type="submission" date="2020-05" db="EMBL/GenBank/DDBJ databases">
        <authorList>
            <person name="Casaregola S."/>
            <person name="Devillers H."/>
            <person name="Grondin C."/>
        </authorList>
    </citation>
    <scope>NUCLEOTIDE SEQUENCE [LARGE SCALE GENOMIC DNA]</scope>
    <source>
        <strain evidence="7 8">CLIB 1767</strain>
    </source>
</reference>
<dbReference type="GO" id="GO:0030150">
    <property type="term" value="P:protein import into mitochondrial matrix"/>
    <property type="evidence" value="ECO:0007669"/>
    <property type="project" value="TreeGrafter"/>
</dbReference>
<dbReference type="InterPro" id="IPR007853">
    <property type="entry name" value="Znf_DNL-typ"/>
</dbReference>
<dbReference type="PROSITE" id="PS51501">
    <property type="entry name" value="ZF_DNL"/>
    <property type="match status" value="1"/>
</dbReference>
<dbReference type="GO" id="GO:0051087">
    <property type="term" value="F:protein-folding chaperone binding"/>
    <property type="evidence" value="ECO:0007669"/>
    <property type="project" value="TreeGrafter"/>
</dbReference>
<evidence type="ECO:0000256" key="1">
    <source>
        <dbReference type="ARBA" id="ARBA00022723"/>
    </source>
</evidence>
<dbReference type="Proteomes" id="UP000644660">
    <property type="component" value="Unassembled WGS sequence"/>
</dbReference>
<feature type="compositionally biased region" description="Basic and acidic residues" evidence="5">
    <location>
        <begin position="195"/>
        <end position="204"/>
    </location>
</feature>
<dbReference type="AlphaFoldDB" id="A0A8H2VDR7"/>
<name>A0A8H2VDR7_9SACH</name>
<evidence type="ECO:0000256" key="4">
    <source>
        <dbReference type="PROSITE-ProRule" id="PRU00834"/>
    </source>
</evidence>
<evidence type="ECO:0000313" key="8">
    <source>
        <dbReference type="Proteomes" id="UP000644660"/>
    </source>
</evidence>
<evidence type="ECO:0000256" key="5">
    <source>
        <dbReference type="SAM" id="MobiDB-lite"/>
    </source>
</evidence>
<keyword evidence="1" id="KW-0479">Metal-binding</keyword>
<evidence type="ECO:0000256" key="2">
    <source>
        <dbReference type="ARBA" id="ARBA00022771"/>
    </source>
</evidence>
<keyword evidence="3" id="KW-0862">Zinc</keyword>
<keyword evidence="8" id="KW-1185">Reference proteome</keyword>
<gene>
    <name evidence="7" type="ORF">KABA2_03S00704</name>
</gene>
<dbReference type="GO" id="GO:0050821">
    <property type="term" value="P:protein stabilization"/>
    <property type="evidence" value="ECO:0007669"/>
    <property type="project" value="TreeGrafter"/>
</dbReference>
<feature type="compositionally biased region" description="Basic and acidic residues" evidence="5">
    <location>
        <begin position="172"/>
        <end position="187"/>
    </location>
</feature>
<organism evidence="7 8">
    <name type="scientific">Maudiozyma barnettii</name>
    <dbReference type="NCBI Taxonomy" id="61262"/>
    <lineage>
        <taxon>Eukaryota</taxon>
        <taxon>Fungi</taxon>
        <taxon>Dikarya</taxon>
        <taxon>Ascomycota</taxon>
        <taxon>Saccharomycotina</taxon>
        <taxon>Saccharomycetes</taxon>
        <taxon>Saccharomycetales</taxon>
        <taxon>Saccharomycetaceae</taxon>
        <taxon>Maudiozyma</taxon>
    </lineage>
</organism>
<sequence length="204" mass="23062">MFRLGRNGVARSVTRQLRPLLLESTHVKAISSTGIPYVSSILKTRGFHGAPYIWQSNNSNKSNEDPHHIGSFKVEKPQYMLAFTCKKCDHRSSHTISKQAYHHGTVMVKCPKCNNRHLIADHLKIFNDNHITIEDIMKAKGETVSQSTDDLVFDDIPDSLKSLIGHYAKDAPNDLKENKLNNKDIHRLPAPSLETPDKNKNNTK</sequence>
<dbReference type="InterPro" id="IPR024158">
    <property type="entry name" value="Mt_import_TIM15"/>
</dbReference>
<dbReference type="GO" id="GO:0008270">
    <property type="term" value="F:zinc ion binding"/>
    <property type="evidence" value="ECO:0007669"/>
    <property type="project" value="UniProtKB-KW"/>
</dbReference>
<evidence type="ECO:0000259" key="6">
    <source>
        <dbReference type="PROSITE" id="PS51501"/>
    </source>
</evidence>
<dbReference type="GeneID" id="64856549"/>
<keyword evidence="7" id="KW-0346">Stress response</keyword>
<feature type="domain" description="DNL-type" evidence="6">
    <location>
        <begin position="74"/>
        <end position="169"/>
    </location>
</feature>
<comment type="caution">
    <text evidence="7">The sequence shown here is derived from an EMBL/GenBank/DDBJ whole genome shotgun (WGS) entry which is preliminary data.</text>
</comment>
<proteinExistence type="predicted"/>
<dbReference type="EMBL" id="CAEFZW010000003">
    <property type="protein sequence ID" value="CAB4253528.1"/>
    <property type="molecule type" value="Genomic_DNA"/>
</dbReference>
<dbReference type="OrthoDB" id="512667at2759"/>
<accession>A0A8H2VDR7</accession>
<evidence type="ECO:0000313" key="7">
    <source>
        <dbReference type="EMBL" id="CAB4253528.1"/>
    </source>
</evidence>
<dbReference type="PANTHER" id="PTHR20922:SF13">
    <property type="entry name" value="DNL-TYPE ZINC FINGER PROTEIN"/>
    <property type="match status" value="1"/>
</dbReference>
<evidence type="ECO:0000256" key="3">
    <source>
        <dbReference type="ARBA" id="ARBA00022833"/>
    </source>
</evidence>
<dbReference type="Pfam" id="PF05180">
    <property type="entry name" value="zf-DNL"/>
    <property type="match status" value="1"/>
</dbReference>
<dbReference type="GO" id="GO:0006457">
    <property type="term" value="P:protein folding"/>
    <property type="evidence" value="ECO:0007669"/>
    <property type="project" value="TreeGrafter"/>
</dbReference>
<protein>
    <submittedName>
        <fullName evidence="7">Similar to Saccharomyces cerevisiae YNL310C ZIM17 Heat shock protein with a zinc finger motif</fullName>
    </submittedName>
</protein>
<dbReference type="RefSeq" id="XP_041405430.1">
    <property type="nucleotide sequence ID" value="XM_041549496.1"/>
</dbReference>